<organism evidence="1">
    <name type="scientific">Anguilla anguilla</name>
    <name type="common">European freshwater eel</name>
    <name type="synonym">Muraena anguilla</name>
    <dbReference type="NCBI Taxonomy" id="7936"/>
    <lineage>
        <taxon>Eukaryota</taxon>
        <taxon>Metazoa</taxon>
        <taxon>Chordata</taxon>
        <taxon>Craniata</taxon>
        <taxon>Vertebrata</taxon>
        <taxon>Euteleostomi</taxon>
        <taxon>Actinopterygii</taxon>
        <taxon>Neopterygii</taxon>
        <taxon>Teleostei</taxon>
        <taxon>Anguilliformes</taxon>
        <taxon>Anguillidae</taxon>
        <taxon>Anguilla</taxon>
    </lineage>
</organism>
<name>A0A0E9R7N6_ANGAN</name>
<sequence>MSQGCVFFTMRSSRYRAKSSLIPTNLSFNSISAQWPNWEHDMSVLCS</sequence>
<protein>
    <submittedName>
        <fullName evidence="1">Uncharacterized protein</fullName>
    </submittedName>
</protein>
<proteinExistence type="predicted"/>
<accession>A0A0E9R7N6</accession>
<dbReference type="EMBL" id="GBXM01083815">
    <property type="protein sequence ID" value="JAH24762.1"/>
    <property type="molecule type" value="Transcribed_RNA"/>
</dbReference>
<reference evidence="1" key="2">
    <citation type="journal article" date="2015" name="Fish Shellfish Immunol.">
        <title>Early steps in the European eel (Anguilla anguilla)-Vibrio vulnificus interaction in the gills: Role of the RtxA13 toxin.</title>
        <authorList>
            <person name="Callol A."/>
            <person name="Pajuelo D."/>
            <person name="Ebbesson L."/>
            <person name="Teles M."/>
            <person name="MacKenzie S."/>
            <person name="Amaro C."/>
        </authorList>
    </citation>
    <scope>NUCLEOTIDE SEQUENCE</scope>
</reference>
<dbReference type="AlphaFoldDB" id="A0A0E9R7N6"/>
<reference evidence="1" key="1">
    <citation type="submission" date="2014-11" db="EMBL/GenBank/DDBJ databases">
        <authorList>
            <person name="Amaro Gonzalez C."/>
        </authorList>
    </citation>
    <scope>NUCLEOTIDE SEQUENCE</scope>
</reference>
<evidence type="ECO:0000313" key="1">
    <source>
        <dbReference type="EMBL" id="JAH24762.1"/>
    </source>
</evidence>